<accession>A0A5K7X868</accession>
<name>A0A5K7X868_9BACT</name>
<dbReference type="KEGG" id="lpav:PLANPX_2596"/>
<dbReference type="RefSeq" id="WP_152098856.1">
    <property type="nucleotide sequence ID" value="NZ_AP021861.1"/>
</dbReference>
<protein>
    <submittedName>
        <fullName evidence="1">Uncharacterized protein</fullName>
    </submittedName>
</protein>
<keyword evidence="2" id="KW-1185">Reference proteome</keyword>
<gene>
    <name evidence="1" type="ORF">PLANPX_2596</name>
</gene>
<dbReference type="AlphaFoldDB" id="A0A5K7X868"/>
<sequence>MAAEAQPTHSLGARLIAEFGKRHIVGLYFNYQQYQELRAVRTKDEMRAFLREYGYSRVIVANDPVWLADGIQEAAEDKAPPWWTQDILGLVTIPFWAAWRSLREPPQFPRRSRFESPVE</sequence>
<reference evidence="2" key="1">
    <citation type="submission" date="2019-10" db="EMBL/GenBank/DDBJ databases">
        <title>Lacipirellula parvula gen. nov., sp. nov., representing a lineage of planctomycetes widespread in freshwater anoxic habitats, and description of the family Lacipirellulaceae.</title>
        <authorList>
            <person name="Dedysh S.N."/>
            <person name="Kulichevskaya I.S."/>
            <person name="Beletsky A.V."/>
            <person name="Rakitin A.L."/>
            <person name="Mardanov A.V."/>
            <person name="Ivanova A.A."/>
            <person name="Saltykova V.X."/>
            <person name="Rijpstra W.I.C."/>
            <person name="Sinninghe Damste J.S."/>
            <person name="Ravin N.V."/>
        </authorList>
    </citation>
    <scope>NUCLEOTIDE SEQUENCE [LARGE SCALE GENOMIC DNA]</scope>
    <source>
        <strain evidence="2">PX69</strain>
    </source>
</reference>
<organism evidence="1 2">
    <name type="scientific">Lacipirellula parvula</name>
    <dbReference type="NCBI Taxonomy" id="2650471"/>
    <lineage>
        <taxon>Bacteria</taxon>
        <taxon>Pseudomonadati</taxon>
        <taxon>Planctomycetota</taxon>
        <taxon>Planctomycetia</taxon>
        <taxon>Pirellulales</taxon>
        <taxon>Lacipirellulaceae</taxon>
        <taxon>Lacipirellula</taxon>
    </lineage>
</organism>
<dbReference type="EMBL" id="AP021861">
    <property type="protein sequence ID" value="BBO32984.1"/>
    <property type="molecule type" value="Genomic_DNA"/>
</dbReference>
<evidence type="ECO:0000313" key="1">
    <source>
        <dbReference type="EMBL" id="BBO32984.1"/>
    </source>
</evidence>
<dbReference type="Proteomes" id="UP000326837">
    <property type="component" value="Chromosome"/>
</dbReference>
<proteinExistence type="predicted"/>
<evidence type="ECO:0000313" key="2">
    <source>
        <dbReference type="Proteomes" id="UP000326837"/>
    </source>
</evidence>